<reference evidence="2 3" key="1">
    <citation type="journal article" date="2004" name="PLoS Biol.">
        <title>Genomic insights into methanotrophy: the complete genome sequence of Methylococcus capsulatus (Bath).</title>
        <authorList>
            <person name="Ward N.L."/>
            <person name="Larsen O."/>
            <person name="Sakwa J."/>
            <person name="Bruseth L."/>
            <person name="Khouri H.M."/>
            <person name="Durkin A.S."/>
            <person name="Dimitrov G."/>
            <person name="Jiang L."/>
            <person name="Scanlan D."/>
            <person name="Kang K.H."/>
            <person name="Lewis M.R."/>
            <person name="Nelson K.E."/>
            <person name="Methe B.A."/>
            <person name="Wu M."/>
            <person name="Heidelberg J.F."/>
            <person name="Paulsen I.T."/>
            <person name="Fouts D.E."/>
            <person name="Ravel J."/>
            <person name="Tettelin H."/>
            <person name="Ren Q."/>
            <person name="Read T.D."/>
            <person name="DeBoy R.T."/>
            <person name="Seshadri R."/>
            <person name="Salzberg S.L."/>
            <person name="Jensen H.B."/>
            <person name="Birkeland N.K."/>
            <person name="Nelson W.C."/>
            <person name="Dodson R.J."/>
            <person name="Grindhaug S.H."/>
            <person name="Holt I.E."/>
            <person name="Eidhammer I."/>
            <person name="Jonasen I."/>
            <person name="Vanaken S."/>
            <person name="Utterback T.R."/>
            <person name="Feldblyum T.V."/>
            <person name="Fraser C.M."/>
            <person name="Lillehaug J.R."/>
            <person name="Eisen J.A."/>
        </authorList>
    </citation>
    <scope>NUCLEOTIDE SEQUENCE [LARGE SCALE GENOMIC DNA]</scope>
    <source>
        <strain evidence="3">ATCC 33009 / NCIMB 11132 / Bath</strain>
    </source>
</reference>
<evidence type="ECO:0000313" key="2">
    <source>
        <dbReference type="EMBL" id="AAU91801.1"/>
    </source>
</evidence>
<dbReference type="AlphaFoldDB" id="Q605Q4"/>
<dbReference type="HOGENOM" id="CLU_516588_0_0_6"/>
<dbReference type="KEGG" id="mca:MCA2225"/>
<sequence>MPPAAGRRGRARPRQPPRSEPVRQVVVDHRHAAVVQRQAGRMAVGQDRIVGIELAIRRRGVARRGHREITALAEGMRVGGVVLGGQAGAAGIGCDLLDDLQLVAGRTVVGGFAPLIGIFRPIHVVAACRVGERGCNAVDGDETVVVFEVGIAFGALYTDGPGLDSGRIGFAVVGALIEIIQAGVDIPRARVQDHDRSCQRIGGGSGTQCAVGAGCIEEIGIGGGLGTRSVDPAADIDLVVRDRSVGVLGQVAFRLAVLVDDFDFAPFADVAGEQAGDLILSQAGHAALGVLPFAVRVQGTHVDLGALQGVAQRFGHRRVENQGAAGDHVQALADLRGIHRSHAIRRVHAPEHRGIDVGDAGVGHLLREVAGLGDPAQPVTARRILLAVAVVDHHGVDRLFVEHRAHTLRRTAGGALVEQYFGIVDGKPRHFGRIDLAEDSRVCGTGVGGVRVVEIDIERSSHAEFFEQLPDIAILGRCAGHEDFDVGRYAGFQCPALSAESQRACRDRCSDFLDLHELTPVCLRVIG</sequence>
<evidence type="ECO:0000256" key="1">
    <source>
        <dbReference type="SAM" id="MobiDB-lite"/>
    </source>
</evidence>
<accession>Q605Q4</accession>
<proteinExistence type="predicted"/>
<dbReference type="Proteomes" id="UP000006821">
    <property type="component" value="Chromosome"/>
</dbReference>
<organism evidence="2 3">
    <name type="scientific">Methylococcus capsulatus (strain ATCC 33009 / NCIMB 11132 / Bath)</name>
    <dbReference type="NCBI Taxonomy" id="243233"/>
    <lineage>
        <taxon>Bacteria</taxon>
        <taxon>Pseudomonadati</taxon>
        <taxon>Pseudomonadota</taxon>
        <taxon>Gammaproteobacteria</taxon>
        <taxon>Methylococcales</taxon>
        <taxon>Methylococcaceae</taxon>
        <taxon>Methylococcus</taxon>
    </lineage>
</organism>
<evidence type="ECO:0000313" key="3">
    <source>
        <dbReference type="Proteomes" id="UP000006821"/>
    </source>
</evidence>
<name>Q605Q4_METCA</name>
<protein>
    <submittedName>
        <fullName evidence="2">Uncharacterized protein</fullName>
    </submittedName>
</protein>
<dbReference type="EMBL" id="AE017282">
    <property type="protein sequence ID" value="AAU91801.1"/>
    <property type="molecule type" value="Genomic_DNA"/>
</dbReference>
<feature type="region of interest" description="Disordered" evidence="1">
    <location>
        <begin position="1"/>
        <end position="22"/>
    </location>
</feature>
<dbReference type="STRING" id="243233.MCA2225"/>
<gene>
    <name evidence="2" type="ordered locus">MCA2225</name>
</gene>